<keyword evidence="3 13" id="KW-0138">CF(0)</keyword>
<keyword evidence="4 13" id="KW-0812">Transmembrane</keyword>
<keyword evidence="17" id="KW-1185">Reference proteome</keyword>
<proteinExistence type="inferred from homology"/>
<dbReference type="GO" id="GO:0005886">
    <property type="term" value="C:plasma membrane"/>
    <property type="evidence" value="ECO:0007669"/>
    <property type="project" value="UniProtKB-SubCell"/>
</dbReference>
<dbReference type="RefSeq" id="WP_200815338.1">
    <property type="nucleotide sequence ID" value="NZ_FZQA01000005.1"/>
</dbReference>
<dbReference type="PANTHER" id="PTHR33445:SF1">
    <property type="entry name" value="ATP SYNTHASE SUBUNIT B"/>
    <property type="match status" value="1"/>
</dbReference>
<keyword evidence="7 13" id="KW-0406">Ion transport</keyword>
<gene>
    <name evidence="13" type="primary">atpF</name>
    <name evidence="16" type="ORF">SAMN06297382_2228</name>
</gene>
<evidence type="ECO:0000256" key="12">
    <source>
        <dbReference type="ARBA" id="ARBA00037847"/>
    </source>
</evidence>
<dbReference type="PANTHER" id="PTHR33445">
    <property type="entry name" value="ATP SYNTHASE SUBUNIT B', CHLOROPLASTIC"/>
    <property type="match status" value="1"/>
</dbReference>
<dbReference type="Proteomes" id="UP000198346">
    <property type="component" value="Unassembled WGS sequence"/>
</dbReference>
<feature type="transmembrane region" description="Helical" evidence="13">
    <location>
        <begin position="41"/>
        <end position="63"/>
    </location>
</feature>
<evidence type="ECO:0000256" key="15">
    <source>
        <dbReference type="SAM" id="Coils"/>
    </source>
</evidence>
<keyword evidence="9 13" id="KW-0066">ATP synthesis</keyword>
<dbReference type="InterPro" id="IPR002146">
    <property type="entry name" value="ATP_synth_b/b'su_bac/chlpt"/>
</dbReference>
<evidence type="ECO:0000256" key="4">
    <source>
        <dbReference type="ARBA" id="ARBA00022692"/>
    </source>
</evidence>
<feature type="coiled-coil region" evidence="15">
    <location>
        <begin position="81"/>
        <end position="156"/>
    </location>
</feature>
<evidence type="ECO:0000256" key="11">
    <source>
        <dbReference type="ARBA" id="ARBA00025614"/>
    </source>
</evidence>
<organism evidence="16 17">
    <name type="scientific">Amphiplicatus metriothermophilus</name>
    <dbReference type="NCBI Taxonomy" id="1519374"/>
    <lineage>
        <taxon>Bacteria</taxon>
        <taxon>Pseudomonadati</taxon>
        <taxon>Pseudomonadota</taxon>
        <taxon>Alphaproteobacteria</taxon>
        <taxon>Parvularculales</taxon>
        <taxon>Parvularculaceae</taxon>
        <taxon>Amphiplicatus</taxon>
    </lineage>
</organism>
<evidence type="ECO:0000256" key="14">
    <source>
        <dbReference type="RuleBase" id="RU003848"/>
    </source>
</evidence>
<evidence type="ECO:0000256" key="7">
    <source>
        <dbReference type="ARBA" id="ARBA00023065"/>
    </source>
</evidence>
<dbReference type="GO" id="GO:0046933">
    <property type="term" value="F:proton-transporting ATP synthase activity, rotational mechanism"/>
    <property type="evidence" value="ECO:0007669"/>
    <property type="project" value="UniProtKB-UniRule"/>
</dbReference>
<evidence type="ECO:0000256" key="6">
    <source>
        <dbReference type="ARBA" id="ARBA00022989"/>
    </source>
</evidence>
<keyword evidence="2 13" id="KW-0813">Transport</keyword>
<evidence type="ECO:0000313" key="17">
    <source>
        <dbReference type="Proteomes" id="UP000198346"/>
    </source>
</evidence>
<evidence type="ECO:0000256" key="2">
    <source>
        <dbReference type="ARBA" id="ARBA00022448"/>
    </source>
</evidence>
<evidence type="ECO:0000256" key="9">
    <source>
        <dbReference type="ARBA" id="ARBA00023310"/>
    </source>
</evidence>
<comment type="similarity">
    <text evidence="1 13 14">Belongs to the ATPase B chain family.</text>
</comment>
<evidence type="ECO:0000256" key="8">
    <source>
        <dbReference type="ARBA" id="ARBA00023136"/>
    </source>
</evidence>
<dbReference type="EMBL" id="FZQA01000005">
    <property type="protein sequence ID" value="SNT74529.1"/>
    <property type="molecule type" value="Genomic_DNA"/>
</dbReference>
<accession>A0A239PW46</accession>
<keyword evidence="5 13" id="KW-0375">Hydrogen ion transport</keyword>
<sequence length="190" mass="19960">MSLVAILVSAAAPAAAPVVEGAGEAGPGLPQMDASTYPSQLFWLAVTFGFLYWIMTSFVLPRLGGVIEERRDRIADDFDQAAEFKRKAEEAEAAYEAALADAKARARAIAAETRESLNEELAELQREADARVAASLAAAEARIAAMKEDAAAKVREAAAEVTRAVVEALIDETPTPEAVDSALNGVAKAA</sequence>
<dbReference type="Pfam" id="PF00430">
    <property type="entry name" value="ATP-synt_B"/>
    <property type="match status" value="1"/>
</dbReference>
<dbReference type="GO" id="GO:0045259">
    <property type="term" value="C:proton-transporting ATP synthase complex"/>
    <property type="evidence" value="ECO:0007669"/>
    <property type="project" value="UniProtKB-KW"/>
</dbReference>
<evidence type="ECO:0000256" key="3">
    <source>
        <dbReference type="ARBA" id="ARBA00022547"/>
    </source>
</evidence>
<evidence type="ECO:0000313" key="16">
    <source>
        <dbReference type="EMBL" id="SNT74529.1"/>
    </source>
</evidence>
<dbReference type="GO" id="GO:0012505">
    <property type="term" value="C:endomembrane system"/>
    <property type="evidence" value="ECO:0007669"/>
    <property type="project" value="UniProtKB-SubCell"/>
</dbReference>
<dbReference type="CDD" id="cd06503">
    <property type="entry name" value="ATP-synt_Fo_b"/>
    <property type="match status" value="1"/>
</dbReference>
<comment type="subcellular location">
    <subcellularLocation>
        <location evidence="13">Cell membrane</location>
        <topology evidence="13">Single-pass membrane protein</topology>
    </subcellularLocation>
    <subcellularLocation>
        <location evidence="12">Endomembrane system</location>
        <topology evidence="12">Single-pass membrane protein</topology>
    </subcellularLocation>
</comment>
<comment type="function">
    <text evidence="11">Component of the F(0) channel, it forms part of the peripheral stalk, linking F(1) to F(0). The b'-subunit is a diverged and duplicated form of b found in plants and photosynthetic bacteria.</text>
</comment>
<evidence type="ECO:0000256" key="10">
    <source>
        <dbReference type="ARBA" id="ARBA00025198"/>
    </source>
</evidence>
<dbReference type="InterPro" id="IPR050059">
    <property type="entry name" value="ATP_synthase_B_chain"/>
</dbReference>
<keyword evidence="13" id="KW-1003">Cell membrane</keyword>
<evidence type="ECO:0000256" key="5">
    <source>
        <dbReference type="ARBA" id="ARBA00022781"/>
    </source>
</evidence>
<evidence type="ECO:0000256" key="1">
    <source>
        <dbReference type="ARBA" id="ARBA00005513"/>
    </source>
</evidence>
<comment type="function">
    <text evidence="10 13">F(1)F(0) ATP synthase produces ATP from ADP in the presence of a proton or sodium gradient. F-type ATPases consist of two structural domains, F(1) containing the extramembraneous catalytic core and F(0) containing the membrane proton channel, linked together by a central stalk and a peripheral stalk. During catalysis, ATP synthesis in the catalytic domain of F(1) is coupled via a rotary mechanism of the central stalk subunits to proton translocation.</text>
</comment>
<name>A0A239PW46_9PROT</name>
<protein>
    <recommendedName>
        <fullName evidence="13">ATP synthase subunit b</fullName>
    </recommendedName>
    <alternativeName>
        <fullName evidence="13">ATP synthase F(0) sector subunit b</fullName>
    </alternativeName>
    <alternativeName>
        <fullName evidence="13">ATPase subunit I</fullName>
    </alternativeName>
    <alternativeName>
        <fullName evidence="13">F-type ATPase subunit b</fullName>
        <shortName evidence="13">F-ATPase subunit b</shortName>
    </alternativeName>
</protein>
<dbReference type="AlphaFoldDB" id="A0A239PW46"/>
<comment type="subunit">
    <text evidence="13">F-type ATPases have 2 components, F(1) - the catalytic core - and F(0) - the membrane proton channel. F(1) has five subunits: alpha(3), beta(3), gamma(1), delta(1), epsilon(1). F(0) has three main subunits: a(1), b(2) and c(10-14). The alpha and beta chains form an alternating ring which encloses part of the gamma chain. F(1) is attached to F(0) by a central stalk formed by the gamma and epsilon chains, while a peripheral stalk is formed by the delta and b chains.</text>
</comment>
<dbReference type="GO" id="GO:0046961">
    <property type="term" value="F:proton-transporting ATPase activity, rotational mechanism"/>
    <property type="evidence" value="ECO:0007669"/>
    <property type="project" value="TreeGrafter"/>
</dbReference>
<keyword evidence="15" id="KW-0175">Coiled coil</keyword>
<evidence type="ECO:0000256" key="13">
    <source>
        <dbReference type="HAMAP-Rule" id="MF_01398"/>
    </source>
</evidence>
<reference evidence="16 17" key="1">
    <citation type="submission" date="2017-07" db="EMBL/GenBank/DDBJ databases">
        <authorList>
            <person name="Sun Z.S."/>
            <person name="Albrecht U."/>
            <person name="Echele G."/>
            <person name="Lee C.C."/>
        </authorList>
    </citation>
    <scope>NUCLEOTIDE SEQUENCE [LARGE SCALE GENOMIC DNA]</scope>
    <source>
        <strain evidence="16 17">CGMCC 1.12710</strain>
    </source>
</reference>
<dbReference type="HAMAP" id="MF_01398">
    <property type="entry name" value="ATP_synth_b_bprime"/>
    <property type="match status" value="1"/>
</dbReference>
<keyword evidence="6 13" id="KW-1133">Transmembrane helix</keyword>
<keyword evidence="8 13" id="KW-0472">Membrane</keyword>